<reference evidence="1 2" key="1">
    <citation type="journal article" date="2012" name="Genome Biol.">
        <title>Genome and low-iron response of an oceanic diatom adapted to chronic iron limitation.</title>
        <authorList>
            <person name="Lommer M."/>
            <person name="Specht M."/>
            <person name="Roy A.S."/>
            <person name="Kraemer L."/>
            <person name="Andreson R."/>
            <person name="Gutowska M.A."/>
            <person name="Wolf J."/>
            <person name="Bergner S.V."/>
            <person name="Schilhabel M.B."/>
            <person name="Klostermeier U.C."/>
            <person name="Beiko R.G."/>
            <person name="Rosenstiel P."/>
            <person name="Hippler M."/>
            <person name="Laroche J."/>
        </authorList>
    </citation>
    <scope>NUCLEOTIDE SEQUENCE [LARGE SCALE GENOMIC DNA]</scope>
    <source>
        <strain evidence="1 2">CCMP1005</strain>
    </source>
</reference>
<proteinExistence type="predicted"/>
<comment type="caution">
    <text evidence="1">The sequence shown here is derived from an EMBL/GenBank/DDBJ whole genome shotgun (WGS) entry which is preliminary data.</text>
</comment>
<gene>
    <name evidence="1" type="ORF">THAOC_20314</name>
</gene>
<feature type="non-terminal residue" evidence="1">
    <location>
        <position position="1"/>
    </location>
</feature>
<accession>K0SLV3</accession>
<name>K0SLV3_THAOC</name>
<dbReference type="AlphaFoldDB" id="K0SLV3"/>
<sequence>VKRRFKEKNDKQTALEALYKSDTAMDKAKELAKFHAQRAVDALLRLPQSEARDALLRLTYIVITRKK</sequence>
<protein>
    <submittedName>
        <fullName evidence="1">Uncharacterized protein</fullName>
    </submittedName>
</protein>
<keyword evidence="2" id="KW-1185">Reference proteome</keyword>
<dbReference type="Proteomes" id="UP000266841">
    <property type="component" value="Unassembled WGS sequence"/>
</dbReference>
<organism evidence="1 2">
    <name type="scientific">Thalassiosira oceanica</name>
    <name type="common">Marine diatom</name>
    <dbReference type="NCBI Taxonomy" id="159749"/>
    <lineage>
        <taxon>Eukaryota</taxon>
        <taxon>Sar</taxon>
        <taxon>Stramenopiles</taxon>
        <taxon>Ochrophyta</taxon>
        <taxon>Bacillariophyta</taxon>
        <taxon>Coscinodiscophyceae</taxon>
        <taxon>Thalassiosirophycidae</taxon>
        <taxon>Thalassiosirales</taxon>
        <taxon>Thalassiosiraceae</taxon>
        <taxon>Thalassiosira</taxon>
    </lineage>
</organism>
<evidence type="ECO:0000313" key="2">
    <source>
        <dbReference type="Proteomes" id="UP000266841"/>
    </source>
</evidence>
<dbReference type="InterPro" id="IPR008949">
    <property type="entry name" value="Isoprenoid_synthase_dom_sf"/>
</dbReference>
<dbReference type="OrthoDB" id="9927103at2759"/>
<dbReference type="Gene3D" id="1.10.600.10">
    <property type="entry name" value="Farnesyl Diphosphate Synthase"/>
    <property type="match status" value="1"/>
</dbReference>
<dbReference type="EMBL" id="AGNL01022878">
    <property type="protein sequence ID" value="EJK59457.1"/>
    <property type="molecule type" value="Genomic_DNA"/>
</dbReference>
<dbReference type="SUPFAM" id="SSF48576">
    <property type="entry name" value="Terpenoid synthases"/>
    <property type="match status" value="1"/>
</dbReference>
<evidence type="ECO:0000313" key="1">
    <source>
        <dbReference type="EMBL" id="EJK59457.1"/>
    </source>
</evidence>